<dbReference type="Proteomes" id="UP001501759">
    <property type="component" value="Unassembled WGS sequence"/>
</dbReference>
<evidence type="ECO:0000259" key="1">
    <source>
        <dbReference type="Pfam" id="PF07969"/>
    </source>
</evidence>
<reference evidence="3" key="1">
    <citation type="journal article" date="2019" name="Int. J. Syst. Evol. Microbiol.">
        <title>The Global Catalogue of Microorganisms (GCM) 10K type strain sequencing project: providing services to taxonomists for standard genome sequencing and annotation.</title>
        <authorList>
            <consortium name="The Broad Institute Genomics Platform"/>
            <consortium name="The Broad Institute Genome Sequencing Center for Infectious Disease"/>
            <person name="Wu L."/>
            <person name="Ma J."/>
        </authorList>
    </citation>
    <scope>NUCLEOTIDE SEQUENCE [LARGE SCALE GENOMIC DNA]</scope>
    <source>
        <strain evidence="3">JCM 18409</strain>
    </source>
</reference>
<name>A0ABP9J8E8_9ACTN</name>
<keyword evidence="3" id="KW-1185">Reference proteome</keyword>
<comment type="caution">
    <text evidence="2">The sequence shown here is derived from an EMBL/GenBank/DDBJ whole genome shotgun (WGS) entry which is preliminary data.</text>
</comment>
<dbReference type="EMBL" id="BAABKB010000021">
    <property type="protein sequence ID" value="GAA5022348.1"/>
    <property type="molecule type" value="Genomic_DNA"/>
</dbReference>
<evidence type="ECO:0000313" key="2">
    <source>
        <dbReference type="EMBL" id="GAA5022348.1"/>
    </source>
</evidence>
<dbReference type="Gene3D" id="3.10.310.70">
    <property type="match status" value="1"/>
</dbReference>
<protein>
    <recommendedName>
        <fullName evidence="1">Amidohydrolase 3 domain-containing protein</fullName>
    </recommendedName>
</protein>
<gene>
    <name evidence="2" type="ORF">GCM10023335_54180</name>
</gene>
<feature type="domain" description="Amidohydrolase 3" evidence="1">
    <location>
        <begin position="2"/>
        <end position="56"/>
    </location>
</feature>
<organism evidence="2 3">
    <name type="scientific">Streptomyces siamensis</name>
    <dbReference type="NCBI Taxonomy" id="1274986"/>
    <lineage>
        <taxon>Bacteria</taxon>
        <taxon>Bacillati</taxon>
        <taxon>Actinomycetota</taxon>
        <taxon>Actinomycetes</taxon>
        <taxon>Kitasatosporales</taxon>
        <taxon>Streptomycetaceae</taxon>
        <taxon>Streptomyces</taxon>
    </lineage>
</organism>
<proteinExistence type="predicted"/>
<dbReference type="Pfam" id="PF07969">
    <property type="entry name" value="Amidohydro_3"/>
    <property type="match status" value="1"/>
</dbReference>
<dbReference type="InterPro" id="IPR013108">
    <property type="entry name" value="Amidohydro_3"/>
</dbReference>
<sequence length="74" mass="8078">MPTATELDQATDRHPVLVKRGGHDDVVNTYGLRLANITEDRPVPPGGVIGRGGDGRLIDNAFPTWWNTCCPPRI</sequence>
<accession>A0ABP9J8E8</accession>
<evidence type="ECO:0000313" key="3">
    <source>
        <dbReference type="Proteomes" id="UP001501759"/>
    </source>
</evidence>